<evidence type="ECO:0000256" key="1">
    <source>
        <dbReference type="ARBA" id="ARBA00001947"/>
    </source>
</evidence>
<accession>A0A2M7XI29</accession>
<evidence type="ECO:0000256" key="6">
    <source>
        <dbReference type="ARBA" id="ARBA00022723"/>
    </source>
</evidence>
<evidence type="ECO:0000256" key="2">
    <source>
        <dbReference type="ARBA" id="ARBA00007342"/>
    </source>
</evidence>
<name>A0A2M7XI29_9BACT</name>
<gene>
    <name evidence="12" type="ORF">CO172_00875</name>
</gene>
<dbReference type="Proteomes" id="UP000229749">
    <property type="component" value="Unassembled WGS sequence"/>
</dbReference>
<dbReference type="GO" id="GO:0046872">
    <property type="term" value="F:metal ion binding"/>
    <property type="evidence" value="ECO:0007669"/>
    <property type="project" value="UniProtKB-KW"/>
</dbReference>
<protein>
    <recommendedName>
        <fullName evidence="4">Phosphate propanoyltransferase</fullName>
        <ecNumber evidence="3">2.3.1.222</ecNumber>
    </recommendedName>
    <alternativeName>
        <fullName evidence="10">Phosphate acyltransferase PduL</fullName>
    </alternativeName>
    <alternativeName>
        <fullName evidence="9">Phosphotransacylase PduL</fullName>
    </alternativeName>
    <alternativeName>
        <fullName evidence="11">Propanediol utilization protein PduL</fullName>
    </alternativeName>
</protein>
<evidence type="ECO:0000256" key="8">
    <source>
        <dbReference type="ARBA" id="ARBA00023315"/>
    </source>
</evidence>
<dbReference type="EC" id="2.3.1.222" evidence="3"/>
<evidence type="ECO:0000256" key="3">
    <source>
        <dbReference type="ARBA" id="ARBA00012206"/>
    </source>
</evidence>
<comment type="similarity">
    <text evidence="2">Belongs to the PduL family.</text>
</comment>
<organism evidence="12 13">
    <name type="scientific">Candidatus Uhrbacteria bacterium CG_4_9_14_3_um_filter_36_7</name>
    <dbReference type="NCBI Taxonomy" id="1975033"/>
    <lineage>
        <taxon>Bacteria</taxon>
        <taxon>Candidatus Uhriibacteriota</taxon>
    </lineage>
</organism>
<dbReference type="PANTHER" id="PTHR39453">
    <property type="entry name" value="PHOSPHATE PROPANOYLTRANSFERASE"/>
    <property type="match status" value="1"/>
</dbReference>
<dbReference type="InterPro" id="IPR008300">
    <property type="entry name" value="PTAC"/>
</dbReference>
<evidence type="ECO:0000313" key="13">
    <source>
        <dbReference type="Proteomes" id="UP000229749"/>
    </source>
</evidence>
<keyword evidence="7" id="KW-0862">Zinc</keyword>
<keyword evidence="8" id="KW-0012">Acyltransferase</keyword>
<evidence type="ECO:0000256" key="5">
    <source>
        <dbReference type="ARBA" id="ARBA00022679"/>
    </source>
</evidence>
<comment type="caution">
    <text evidence="12">The sequence shown here is derived from an EMBL/GenBank/DDBJ whole genome shotgun (WGS) entry which is preliminary data.</text>
</comment>
<dbReference type="PANTHER" id="PTHR39453:SF1">
    <property type="entry name" value="PHOSPHATE PROPANOYLTRANSFERASE"/>
    <property type="match status" value="1"/>
</dbReference>
<evidence type="ECO:0000256" key="9">
    <source>
        <dbReference type="ARBA" id="ARBA00030044"/>
    </source>
</evidence>
<evidence type="ECO:0000256" key="4">
    <source>
        <dbReference type="ARBA" id="ARBA00020837"/>
    </source>
</evidence>
<comment type="cofactor">
    <cofactor evidence="1">
        <name>Zn(2+)</name>
        <dbReference type="ChEBI" id="CHEBI:29105"/>
    </cofactor>
</comment>
<dbReference type="EMBL" id="PFWS01000013">
    <property type="protein sequence ID" value="PJA47526.1"/>
    <property type="molecule type" value="Genomic_DNA"/>
</dbReference>
<evidence type="ECO:0000256" key="7">
    <source>
        <dbReference type="ARBA" id="ARBA00022833"/>
    </source>
</evidence>
<reference evidence="13" key="1">
    <citation type="submission" date="2017-09" db="EMBL/GenBank/DDBJ databases">
        <title>Depth-based differentiation of microbial function through sediment-hosted aquifers and enrichment of novel symbionts in the deep terrestrial subsurface.</title>
        <authorList>
            <person name="Probst A.J."/>
            <person name="Ladd B."/>
            <person name="Jarett J.K."/>
            <person name="Geller-Mcgrath D.E."/>
            <person name="Sieber C.M.K."/>
            <person name="Emerson J.B."/>
            <person name="Anantharaman K."/>
            <person name="Thomas B.C."/>
            <person name="Malmstrom R."/>
            <person name="Stieglmeier M."/>
            <person name="Klingl A."/>
            <person name="Woyke T."/>
            <person name="Ryan C.M."/>
            <person name="Banfield J.F."/>
        </authorList>
    </citation>
    <scope>NUCLEOTIDE SEQUENCE [LARGE SCALE GENOMIC DNA]</scope>
</reference>
<keyword evidence="6" id="KW-0479">Metal-binding</keyword>
<dbReference type="Pfam" id="PF06130">
    <property type="entry name" value="PTAC"/>
    <property type="match status" value="1"/>
</dbReference>
<evidence type="ECO:0000313" key="12">
    <source>
        <dbReference type="EMBL" id="PJA47526.1"/>
    </source>
</evidence>
<evidence type="ECO:0000256" key="11">
    <source>
        <dbReference type="ARBA" id="ARBA00033077"/>
    </source>
</evidence>
<dbReference type="GO" id="GO:0016747">
    <property type="term" value="F:acyltransferase activity, transferring groups other than amino-acyl groups"/>
    <property type="evidence" value="ECO:0007669"/>
    <property type="project" value="InterPro"/>
</dbReference>
<evidence type="ECO:0000256" key="10">
    <source>
        <dbReference type="ARBA" id="ARBA00030939"/>
    </source>
</evidence>
<dbReference type="AlphaFoldDB" id="A0A2M7XI29"/>
<sequence length="203" mass="22911">MNVENNMKIECPVEVIPSHVHLSFQDQEILFGKDYSFLYTQPLSQYGQWVATQESLFIEGPKGQQSIFVMGPNRLQTQVELTEADLKITGLCAPLRRSGDLSGSGSCVLKGHKGPLVLNEGLIVPEPHLHISVSEAKLYGWKNHDRISLTIIRPIEIIISVIIRIHPSFTFTLHMTSDQISEHNNLVLNTFYPKWTIDLSSYV</sequence>
<proteinExistence type="inferred from homology"/>
<keyword evidence="5" id="KW-0808">Transferase</keyword>